<reference evidence="1" key="1">
    <citation type="submission" date="2020-06" db="EMBL/GenBank/DDBJ databases">
        <authorList>
            <consortium name="Wellcome Sanger Institute Data Sharing"/>
        </authorList>
    </citation>
    <scope>NUCLEOTIDE SEQUENCE [LARGE SCALE GENOMIC DNA]</scope>
</reference>
<keyword evidence="2" id="KW-1185">Reference proteome</keyword>
<dbReference type="InterPro" id="IPR035979">
    <property type="entry name" value="RBD_domain_sf"/>
</dbReference>
<accession>A0A8C5G229</accession>
<organism evidence="1 2">
    <name type="scientific">Gouania willdenowi</name>
    <name type="common">Blunt-snouted clingfish</name>
    <name type="synonym">Lepadogaster willdenowi</name>
    <dbReference type="NCBI Taxonomy" id="441366"/>
    <lineage>
        <taxon>Eukaryota</taxon>
        <taxon>Metazoa</taxon>
        <taxon>Chordata</taxon>
        <taxon>Craniata</taxon>
        <taxon>Vertebrata</taxon>
        <taxon>Euteleostomi</taxon>
        <taxon>Actinopterygii</taxon>
        <taxon>Neopterygii</taxon>
        <taxon>Teleostei</taxon>
        <taxon>Neoteleostei</taxon>
        <taxon>Acanthomorphata</taxon>
        <taxon>Ovalentaria</taxon>
        <taxon>Blenniimorphae</taxon>
        <taxon>Blenniiformes</taxon>
        <taxon>Gobiesocoidei</taxon>
        <taxon>Gobiesocidae</taxon>
        <taxon>Gobiesocinae</taxon>
        <taxon>Gouania</taxon>
    </lineage>
</organism>
<sequence length="91" mass="10440">MAGSSKKVFELFVSRVPWTYICLLMEYFGQFGHVKNCLIPFDKETGFHRGLNNALQKELHMLEGSRVRLESFQKQNSAAVMVHSMCLRNTG</sequence>
<dbReference type="Ensembl" id="ENSGWIT00000009429.1">
    <property type="protein sequence ID" value="ENSGWIP00000008443.1"/>
    <property type="gene ID" value="ENSGWIG00000005002.1"/>
</dbReference>
<dbReference type="AlphaFoldDB" id="A0A8C5G229"/>
<dbReference type="SUPFAM" id="SSF54928">
    <property type="entry name" value="RNA-binding domain, RBD"/>
    <property type="match status" value="1"/>
</dbReference>
<evidence type="ECO:0000313" key="1">
    <source>
        <dbReference type="Ensembl" id="ENSGWIP00000008443.1"/>
    </source>
</evidence>
<proteinExistence type="predicted"/>
<dbReference type="GO" id="GO:0003676">
    <property type="term" value="F:nucleic acid binding"/>
    <property type="evidence" value="ECO:0007669"/>
    <property type="project" value="InterPro"/>
</dbReference>
<dbReference type="Proteomes" id="UP000694680">
    <property type="component" value="Chromosome 11"/>
</dbReference>
<evidence type="ECO:0000313" key="2">
    <source>
        <dbReference type="Proteomes" id="UP000694680"/>
    </source>
</evidence>
<reference evidence="1" key="2">
    <citation type="submission" date="2025-08" db="UniProtKB">
        <authorList>
            <consortium name="Ensembl"/>
        </authorList>
    </citation>
    <scope>IDENTIFICATION</scope>
</reference>
<name>A0A8C5G229_GOUWI</name>
<protein>
    <submittedName>
        <fullName evidence="1">SRA stem-loop interacting RNA binding protein</fullName>
    </submittedName>
</protein>
<reference evidence="1" key="3">
    <citation type="submission" date="2025-09" db="UniProtKB">
        <authorList>
            <consortium name="Ensembl"/>
        </authorList>
    </citation>
    <scope>IDENTIFICATION</scope>
</reference>